<proteinExistence type="predicted"/>
<feature type="transmembrane region" description="Helical" evidence="2">
    <location>
        <begin position="65"/>
        <end position="86"/>
    </location>
</feature>
<dbReference type="EMBL" id="PRDS01000001">
    <property type="protein sequence ID" value="PPB82429.1"/>
    <property type="molecule type" value="Genomic_DNA"/>
</dbReference>
<feature type="transmembrane region" description="Helical" evidence="2">
    <location>
        <begin position="32"/>
        <end position="53"/>
    </location>
</feature>
<dbReference type="Proteomes" id="UP000239736">
    <property type="component" value="Unassembled WGS sequence"/>
</dbReference>
<reference evidence="3 4" key="1">
    <citation type="submission" date="2018-01" db="EMBL/GenBank/DDBJ databases">
        <title>Genomic Encyclopedia of Archaeal and Bacterial Type Strains, Phase II (KMG-II): from individual species to whole genera.</title>
        <authorList>
            <person name="Goeker M."/>
        </authorList>
    </citation>
    <scope>NUCLEOTIDE SEQUENCE [LARGE SCALE GENOMIC DNA]</scope>
    <source>
        <strain evidence="3 4">DSM 12048</strain>
    </source>
</reference>
<evidence type="ECO:0000256" key="1">
    <source>
        <dbReference type="SAM" id="MobiDB-lite"/>
    </source>
</evidence>
<keyword evidence="4" id="KW-1185">Reference proteome</keyword>
<dbReference type="OrthoDB" id="7833467at2"/>
<feature type="region of interest" description="Disordered" evidence="1">
    <location>
        <begin position="120"/>
        <end position="176"/>
    </location>
</feature>
<organism evidence="3 4">
    <name type="scientific">Albidovulum inexpectatum</name>
    <dbReference type="NCBI Taxonomy" id="196587"/>
    <lineage>
        <taxon>Bacteria</taxon>
        <taxon>Pseudomonadati</taxon>
        <taxon>Pseudomonadota</taxon>
        <taxon>Alphaproteobacteria</taxon>
        <taxon>Rhodobacterales</taxon>
        <taxon>Paracoccaceae</taxon>
        <taxon>Albidovulum</taxon>
    </lineage>
</organism>
<evidence type="ECO:0000256" key="2">
    <source>
        <dbReference type="SAM" id="Phobius"/>
    </source>
</evidence>
<gene>
    <name evidence="3" type="ORF">LV82_00359</name>
</gene>
<keyword evidence="2" id="KW-1133">Transmembrane helix</keyword>
<protein>
    <submittedName>
        <fullName evidence="3">Uncharacterized protein</fullName>
    </submittedName>
</protein>
<accession>A0A2S5JLR6</accession>
<keyword evidence="2" id="KW-0472">Membrane</keyword>
<sequence length="336" mass="36518">MAEKPRASQPGPAHRVDLALNARPPSARRRGAAELIAAALSLLWLVMSGGFLWVSGGQWPTSGTLVMVIVTIVVPIVLIWTAALTLRTAREMRDEAARLQAALDAMRHAWLEQMQTHSLRPVPGRSMQGSPSSPSAPAKPRVSGQAPMPPKSAASPAASQAAPEGHQKSLALRGPDAPAAPIALDDFIVALNFPESGDDAEGFRALRRALDDPRAARLIRAAHDVLTLLSQDGLYMDDMRADPARPELWRRFANGERGRSVADLGGIRDKELLEKVSARLRKDAIFRDVAHHFLRQFDQALGELEPRASDRDLITLSQTRTARAFMLIARAIGTFD</sequence>
<feature type="compositionally biased region" description="Low complexity" evidence="1">
    <location>
        <begin position="151"/>
        <end position="163"/>
    </location>
</feature>
<keyword evidence="2" id="KW-0812">Transmembrane</keyword>
<name>A0A2S5JLR6_9RHOB</name>
<feature type="region of interest" description="Disordered" evidence="1">
    <location>
        <begin position="1"/>
        <end position="20"/>
    </location>
</feature>
<feature type="compositionally biased region" description="Low complexity" evidence="1">
    <location>
        <begin position="130"/>
        <end position="140"/>
    </location>
</feature>
<evidence type="ECO:0000313" key="4">
    <source>
        <dbReference type="Proteomes" id="UP000239736"/>
    </source>
</evidence>
<dbReference type="RefSeq" id="WP_146065114.1">
    <property type="nucleotide sequence ID" value="NZ_PRDS01000001.1"/>
</dbReference>
<evidence type="ECO:0000313" key="3">
    <source>
        <dbReference type="EMBL" id="PPB82429.1"/>
    </source>
</evidence>
<comment type="caution">
    <text evidence="3">The sequence shown here is derived from an EMBL/GenBank/DDBJ whole genome shotgun (WGS) entry which is preliminary data.</text>
</comment>
<dbReference type="AlphaFoldDB" id="A0A2S5JLR6"/>